<comment type="caution">
    <text evidence="1">The sequence shown here is derived from an EMBL/GenBank/DDBJ whole genome shotgun (WGS) entry which is preliminary data.</text>
</comment>
<evidence type="ECO:0000313" key="1">
    <source>
        <dbReference type="EMBL" id="TGO03680.1"/>
    </source>
</evidence>
<dbReference type="Proteomes" id="UP000030428">
    <property type="component" value="Unassembled WGS sequence"/>
</dbReference>
<sequence>MTINQLVKSLQKILKTVMAPQYQSSREGDIYHSLADIRKISEQLGWYPKWDLAQCLSDWLR</sequence>
<keyword evidence="2" id="KW-1185">Reference proteome</keyword>
<proteinExistence type="predicted"/>
<dbReference type="Gene3D" id="3.90.25.10">
    <property type="entry name" value="UDP-galactose 4-epimerase, domain 1"/>
    <property type="match status" value="1"/>
</dbReference>
<reference evidence="1 2" key="1">
    <citation type="journal article" date="2016" name="Front. Microbiol.">
        <title>Single-Cell (Meta-)Genomics of a Dimorphic Candidatus Thiomargarita nelsonii Reveals Genomic Plasticity.</title>
        <authorList>
            <person name="Flood B.E."/>
            <person name="Fliss P."/>
            <person name="Jones D.S."/>
            <person name="Dick G.J."/>
            <person name="Jain S."/>
            <person name="Kaster A.K."/>
            <person name="Winkel M."/>
            <person name="Mussmann M."/>
            <person name="Bailey J."/>
        </authorList>
    </citation>
    <scope>NUCLEOTIDE SEQUENCE [LARGE SCALE GENOMIC DNA]</scope>
    <source>
        <strain evidence="1">Hydrate Ridge</strain>
    </source>
</reference>
<dbReference type="InterPro" id="IPR036291">
    <property type="entry name" value="NAD(P)-bd_dom_sf"/>
</dbReference>
<protein>
    <recommendedName>
        <fullName evidence="3">UDP-glucose 4-epimerase</fullName>
    </recommendedName>
</protein>
<gene>
    <name evidence="1" type="ORF">PN36_02145</name>
</gene>
<dbReference type="AlphaFoldDB" id="A0A4E0QWR0"/>
<evidence type="ECO:0000313" key="2">
    <source>
        <dbReference type="Proteomes" id="UP000030428"/>
    </source>
</evidence>
<evidence type="ECO:0008006" key="3">
    <source>
        <dbReference type="Google" id="ProtNLM"/>
    </source>
</evidence>
<organism evidence="1 2">
    <name type="scientific">Candidatus Thiomargarita nelsonii</name>
    <dbReference type="NCBI Taxonomy" id="1003181"/>
    <lineage>
        <taxon>Bacteria</taxon>
        <taxon>Pseudomonadati</taxon>
        <taxon>Pseudomonadota</taxon>
        <taxon>Gammaproteobacteria</taxon>
        <taxon>Thiotrichales</taxon>
        <taxon>Thiotrichaceae</taxon>
        <taxon>Thiomargarita</taxon>
    </lineage>
</organism>
<name>A0A4E0QWR0_9GAMM</name>
<dbReference type="EMBL" id="JSZA02000005">
    <property type="protein sequence ID" value="TGO03680.1"/>
    <property type="molecule type" value="Genomic_DNA"/>
</dbReference>
<dbReference type="SUPFAM" id="SSF51735">
    <property type="entry name" value="NAD(P)-binding Rossmann-fold domains"/>
    <property type="match status" value="1"/>
</dbReference>
<accession>A0A4E0QWR0</accession>